<dbReference type="PANTHER" id="PTHR34815:SF2">
    <property type="entry name" value="N-ACETYLTRANSFERASE DOMAIN-CONTAINING PROTEIN"/>
    <property type="match status" value="1"/>
</dbReference>
<evidence type="ECO:0000256" key="1">
    <source>
        <dbReference type="SAM" id="MobiDB-lite"/>
    </source>
</evidence>
<dbReference type="SUPFAM" id="SSF55729">
    <property type="entry name" value="Acyl-CoA N-acyltransferases (Nat)"/>
    <property type="match status" value="1"/>
</dbReference>
<dbReference type="OrthoDB" id="2020070at2759"/>
<dbReference type="InterPro" id="IPR016181">
    <property type="entry name" value="Acyl_CoA_acyltransferase"/>
</dbReference>
<dbReference type="AlphaFoldDB" id="A0A9P6M9V7"/>
<reference evidence="3" key="1">
    <citation type="journal article" date="2020" name="Fungal Divers.">
        <title>Resolving the Mortierellaceae phylogeny through synthesis of multi-gene phylogenetics and phylogenomics.</title>
        <authorList>
            <person name="Vandepol N."/>
            <person name="Liber J."/>
            <person name="Desiro A."/>
            <person name="Na H."/>
            <person name="Kennedy M."/>
            <person name="Barry K."/>
            <person name="Grigoriev I.V."/>
            <person name="Miller A.N."/>
            <person name="O'Donnell K."/>
            <person name="Stajich J.E."/>
            <person name="Bonito G."/>
        </authorList>
    </citation>
    <scope>NUCLEOTIDE SEQUENCE</scope>
    <source>
        <strain evidence="3">MES-2147</strain>
    </source>
</reference>
<dbReference type="InterPro" id="IPR055100">
    <property type="entry name" value="GNAT_LYC1-like"/>
</dbReference>
<proteinExistence type="predicted"/>
<dbReference type="InterPro" id="IPR053013">
    <property type="entry name" value="LAT"/>
</dbReference>
<evidence type="ECO:0000313" key="3">
    <source>
        <dbReference type="EMBL" id="KAF9983295.1"/>
    </source>
</evidence>
<evidence type="ECO:0000259" key="2">
    <source>
        <dbReference type="Pfam" id="PF22998"/>
    </source>
</evidence>
<dbReference type="Pfam" id="PF22998">
    <property type="entry name" value="GNAT_LYC1-like"/>
    <property type="match status" value="1"/>
</dbReference>
<accession>A0A9P6M9V7</accession>
<dbReference type="Proteomes" id="UP000749646">
    <property type="component" value="Unassembled WGS sequence"/>
</dbReference>
<evidence type="ECO:0000313" key="4">
    <source>
        <dbReference type="Proteomes" id="UP000749646"/>
    </source>
</evidence>
<keyword evidence="4" id="KW-1185">Reference proteome</keyword>
<dbReference type="PANTHER" id="PTHR34815">
    <property type="entry name" value="LYSINE ACETYLTRANSFERASE"/>
    <property type="match status" value="1"/>
</dbReference>
<dbReference type="EMBL" id="JAAAHW010003492">
    <property type="protein sequence ID" value="KAF9983295.1"/>
    <property type="molecule type" value="Genomic_DNA"/>
</dbReference>
<organism evidence="3 4">
    <name type="scientific">Modicella reniformis</name>
    <dbReference type="NCBI Taxonomy" id="1440133"/>
    <lineage>
        <taxon>Eukaryota</taxon>
        <taxon>Fungi</taxon>
        <taxon>Fungi incertae sedis</taxon>
        <taxon>Mucoromycota</taxon>
        <taxon>Mortierellomycotina</taxon>
        <taxon>Mortierellomycetes</taxon>
        <taxon>Mortierellales</taxon>
        <taxon>Mortierellaceae</taxon>
        <taxon>Modicella</taxon>
    </lineage>
</organism>
<gene>
    <name evidence="3" type="ORF">BGZ65_001942</name>
</gene>
<feature type="domain" description="LYC1 C-terminal" evidence="2">
    <location>
        <begin position="359"/>
        <end position="542"/>
    </location>
</feature>
<name>A0A9P6M9V7_9FUNG</name>
<sequence length="542" mass="60831">MDPERMRSVQEVESNMPPLRGENADFHKHVEYTDVHQQQLQEYAAITGASCGLEGLVDMGAANEQPPPVQQQVAAPTPQHAVAAATATQRAAAARSKRQKLKEEKAYRGSTCISTTLSKKTSTMLAGETAAPVKSTKPKGPAPYRHEDLILIPTIVPEIVARTWTNNKEEWAKGVPLAQYHARERHLANTPFSSDNRLVTWILVPKSDAEVTAEYRESTDFAKTPAEGVRGGFEPEDVSIANLERIMGAVETYERPGMIATAGDETGLKDVTSMSVASVFVPSKYRNHSYGKLIMKLLWEEIGNRGASFSYLYSDLGSQFYTNFGWTARTSVEIIIPPSLALPLAPNVAFEAVKDDDDEQSLKRLIEHDAQMVRETVKQKVHEATLANASTTFVASTPEIRCFQWLYARSWFNASNVWKLNETQIKEGLNYGVYVPGTLNQFMLWHHDFTDDNLFILRWRIDSTSNSEESDAIALTFIQAAQQEAKKWNLSKIVYWDENTALAKLLGLEVKERHHSISSLGLVRSSQDERNVEWILNEKWSW</sequence>
<feature type="compositionally biased region" description="Basic and acidic residues" evidence="1">
    <location>
        <begin position="1"/>
        <end position="10"/>
    </location>
</feature>
<feature type="region of interest" description="Disordered" evidence="1">
    <location>
        <begin position="1"/>
        <end position="22"/>
    </location>
</feature>
<comment type="caution">
    <text evidence="3">The sequence shown here is derived from an EMBL/GenBank/DDBJ whole genome shotgun (WGS) entry which is preliminary data.</text>
</comment>
<protein>
    <recommendedName>
        <fullName evidence="2">LYC1 C-terminal domain-containing protein</fullName>
    </recommendedName>
</protein>
<dbReference type="Gene3D" id="3.40.630.30">
    <property type="match status" value="1"/>
</dbReference>